<protein>
    <submittedName>
        <fullName evidence="3">Type IV secretion system protein VirB6-like protein</fullName>
    </submittedName>
</protein>
<feature type="transmembrane region" description="Helical" evidence="2">
    <location>
        <begin position="1200"/>
        <end position="1223"/>
    </location>
</feature>
<feature type="transmembrane region" description="Helical" evidence="2">
    <location>
        <begin position="1300"/>
        <end position="1321"/>
    </location>
</feature>
<keyword evidence="4" id="KW-1185">Reference proteome</keyword>
<feature type="compositionally biased region" description="Low complexity" evidence="1">
    <location>
        <begin position="979"/>
        <end position="990"/>
    </location>
</feature>
<sequence length="1402" mass="155352">MRVQSRNYNMNSLEQFTGVMIALRSAMLYLAVFSLFCISLCNASPSNFYKSCTYSYDNSFYNPMWSNLINEYDMTELHYVGAVGFKCWARCQKECAALYGITLPENLKSTIQDDTQDGITMEDVDDFDKAIQKNVNIQKNINIIEANQDTIQECIISCQSGVVYYLSEIRVLNNDSSNASPYTTQKLVAPNNAIKSTCSTYKKKFTTNNDNEKYLIDDLNAAYPYNTEVMVHGGEQVKLEIHNDSTVGYPVGITEVGMESKPVMCGFKTSYISPNPYSIYSLGGWDFNDSAYAGCKGPGDCATKQSITTTNDPCQSAKNKKKCQKQQKKCKKKNKKSCSSVNETTTTEIMPINTDYYLGHEVWSARNASAYFTGQFVMDNSFFKIEYYGNYLYDCNYLQFRSENGADTNNQWHPYSCKNHDNQYSLFLYLTSNYNQSSWDEGELTDSILLDSTMFGRKELLNFQSTPVTSVSTSCDFHDESIVSTSDDITAVKGLNSLEIYHNTAPSSPVFGYPFMLRYTPRYAATAKINGNTYTFEQSSNGYTTDNTFSATENGTTKNASIWVTKGSNDTASFNGNYGDNSYSGTIGTQNSKVSITLDDADHTTYEFDSEQFESEDKTPIIAGLQGSIYTKQYPNSMRVVADMDAYLYDYLGKCREEPMMPSSQILSCISHAKHSQRCQFENEESLYIRYNRNAIPAVSFSGYLDLGSKYSEQVLAVGLRHFEPSNQSSEDINPVYWTDNVGGFYVVISSGNCVLSNGTGLEYAIIPVGLVSQDDESYAISVANWKPVQWQSGTNAEATISIPPEIENGYLFLRIRYGGNTNSDPLIAQQISKNAYGINVSSISDGFRSYLQTVESAPPNALAANGYVVGVTVIPSDDTDSNKDFNWKKYAGQSFSFGQDVEYNGTDDSGTLSIKDGHVYDTITVKDGPLNGQYTIQGTQSVRNIKNGQINEVASSQAIVVGSGGGDVLQNSTKVLDSQSGSLSQQPSSIAESKSSKKGGPICRFVTAYVKTLFGGAEILKRSGNSVAPSEAGAVGILFEGIVQNPMMLVIVRFSILLSIVIHALKFFVGMSEVTTKEVSLDIAKFIAIACLFSASSWKLFYDFLLKPFLGGMLSVTNITSGASLLENLLLCESCVNSCDTGIFVINNLDYIFHFIWGSMLKLLSLLRGFLTFCACILFMIGIYIYIESMLKAIMMYLYAITIMAILLIFAPVVISCILFDFSNKIFWSTIKHLFGVASQIVLIFSALSFLQVITFLLITVIFNFTVCKICIWSVWGLCILHGYTALSDAHYPAESQVGLFIMLQIFCFLAVATLMRNAVTFFSALGAKIPEIAKGVYGHGDGQIVHEVEEVVGKELYALPSKIENAAKSTFNVAKSGFNITKDFSIKAWDYLKKKMTRDS</sequence>
<feature type="region of interest" description="Disordered" evidence="1">
    <location>
        <begin position="979"/>
        <end position="999"/>
    </location>
</feature>
<proteinExistence type="predicted"/>
<name>A0ABZ0UP81_9RICK</name>
<reference evidence="3" key="1">
    <citation type="submission" date="2022-10" db="EMBL/GenBank/DDBJ databases">
        <title>Host association and intracellularity evolved multiple times independently in the Rickettsiales.</title>
        <authorList>
            <person name="Castelli M."/>
            <person name="Nardi T."/>
            <person name="Gammuto L."/>
            <person name="Bellinzona G."/>
            <person name="Sabaneyeva E."/>
            <person name="Potekhin A."/>
            <person name="Serra V."/>
            <person name="Petroni G."/>
            <person name="Sassera D."/>
        </authorList>
    </citation>
    <scope>NUCLEOTIDE SEQUENCE [LARGE SCALE GENOMIC DNA]</scope>
    <source>
        <strain evidence="3">US_Bl 11III1</strain>
    </source>
</reference>
<accession>A0ABZ0UP81</accession>
<evidence type="ECO:0000256" key="2">
    <source>
        <dbReference type="SAM" id="Phobius"/>
    </source>
</evidence>
<keyword evidence="2" id="KW-1133">Transmembrane helix</keyword>
<feature type="transmembrane region" description="Helical" evidence="2">
    <location>
        <begin position="1082"/>
        <end position="1102"/>
    </location>
</feature>
<gene>
    <name evidence="3" type="ORF">Fokcrypt_00220</name>
</gene>
<evidence type="ECO:0000256" key="1">
    <source>
        <dbReference type="SAM" id="MobiDB-lite"/>
    </source>
</evidence>
<organism evidence="3 4">
    <name type="scientific">Candidatus Fokinia crypta</name>
    <dbReference type="NCBI Taxonomy" id="1920990"/>
    <lineage>
        <taxon>Bacteria</taxon>
        <taxon>Pseudomonadati</taxon>
        <taxon>Pseudomonadota</taxon>
        <taxon>Alphaproteobacteria</taxon>
        <taxon>Rickettsiales</taxon>
        <taxon>Candidatus Midichloriaceae</taxon>
        <taxon>Candidatus Fokinia</taxon>
    </lineage>
</organism>
<feature type="transmembrane region" description="Helical" evidence="2">
    <location>
        <begin position="1271"/>
        <end position="1288"/>
    </location>
</feature>
<keyword evidence="2" id="KW-0812">Transmembrane</keyword>
<evidence type="ECO:0000313" key="4">
    <source>
        <dbReference type="Proteomes" id="UP001325140"/>
    </source>
</evidence>
<keyword evidence="2" id="KW-0472">Membrane</keyword>
<dbReference type="Proteomes" id="UP001325140">
    <property type="component" value="Chromosome"/>
</dbReference>
<feature type="transmembrane region" description="Helical" evidence="2">
    <location>
        <begin position="1243"/>
        <end position="1264"/>
    </location>
</feature>
<dbReference type="EMBL" id="CP110343">
    <property type="protein sequence ID" value="WPX97707.1"/>
    <property type="molecule type" value="Genomic_DNA"/>
</dbReference>
<feature type="transmembrane region" description="Helical" evidence="2">
    <location>
        <begin position="1048"/>
        <end position="1070"/>
    </location>
</feature>
<evidence type="ECO:0000313" key="3">
    <source>
        <dbReference type="EMBL" id="WPX97707.1"/>
    </source>
</evidence>
<feature type="transmembrane region" description="Helical" evidence="2">
    <location>
        <begin position="1167"/>
        <end position="1188"/>
    </location>
</feature>